<evidence type="ECO:0000313" key="1">
    <source>
        <dbReference type="EMBL" id="RHF51466.1"/>
    </source>
</evidence>
<name>A0A414NWG1_9FIRM</name>
<sequence length="99" mass="11929">MIATTKKLTQHDVHKMERKGKVQTEWRGLIKLVDLIDMCFYLKSREWEIVAPQGDELIRARRDGTQITYCWDAEKKHIVCGRHEMALAYCYKTFWHDEW</sequence>
<protein>
    <submittedName>
        <fullName evidence="1">Uncharacterized protein</fullName>
    </submittedName>
</protein>
<dbReference type="EMBL" id="QRHE01000006">
    <property type="protein sequence ID" value="RHF51466.1"/>
    <property type="molecule type" value="Genomic_DNA"/>
</dbReference>
<organism evidence="1 2">
    <name type="scientific">Mitsuokella multacida</name>
    <dbReference type="NCBI Taxonomy" id="52226"/>
    <lineage>
        <taxon>Bacteria</taxon>
        <taxon>Bacillati</taxon>
        <taxon>Bacillota</taxon>
        <taxon>Negativicutes</taxon>
        <taxon>Selenomonadales</taxon>
        <taxon>Selenomonadaceae</taxon>
        <taxon>Mitsuokella</taxon>
    </lineage>
</organism>
<reference evidence="1 2" key="1">
    <citation type="submission" date="2018-08" db="EMBL/GenBank/DDBJ databases">
        <title>A genome reference for cultivated species of the human gut microbiota.</title>
        <authorList>
            <person name="Zou Y."/>
            <person name="Xue W."/>
            <person name="Luo G."/>
        </authorList>
    </citation>
    <scope>NUCLEOTIDE SEQUENCE [LARGE SCALE GENOMIC DNA]</scope>
    <source>
        <strain evidence="1 2">AM25-21AC</strain>
    </source>
</reference>
<dbReference type="Proteomes" id="UP000283442">
    <property type="component" value="Unassembled WGS sequence"/>
</dbReference>
<gene>
    <name evidence="1" type="ORF">DW674_06790</name>
</gene>
<accession>A0A414NWG1</accession>
<dbReference type="AlphaFoldDB" id="A0A414NWG1"/>
<proteinExistence type="predicted"/>
<evidence type="ECO:0000313" key="2">
    <source>
        <dbReference type="Proteomes" id="UP000283442"/>
    </source>
</evidence>
<comment type="caution">
    <text evidence="1">The sequence shown here is derived from an EMBL/GenBank/DDBJ whole genome shotgun (WGS) entry which is preliminary data.</text>
</comment>